<dbReference type="EMBL" id="CP048620">
    <property type="protein sequence ID" value="QPJ66312.1"/>
    <property type="molecule type" value="Genomic_DNA"/>
</dbReference>
<dbReference type="KEGG" id="nva:G3M78_13280"/>
<evidence type="ECO:0000313" key="1">
    <source>
        <dbReference type="EMBL" id="QPJ66312.1"/>
    </source>
</evidence>
<evidence type="ECO:0000313" key="2">
    <source>
        <dbReference type="Proteomes" id="UP000594464"/>
    </source>
</evidence>
<dbReference type="Proteomes" id="UP000594464">
    <property type="component" value="Chromosome"/>
</dbReference>
<gene>
    <name evidence="1" type="ORF">G3M78_13280</name>
</gene>
<protein>
    <submittedName>
        <fullName evidence="1">Uncharacterized protein</fullName>
    </submittedName>
</protein>
<organism evidence="1 2">
    <name type="scientific">Candidatus Nitrohelix vancouverensis</name>
    <dbReference type="NCBI Taxonomy" id="2705534"/>
    <lineage>
        <taxon>Bacteria</taxon>
        <taxon>Pseudomonadati</taxon>
        <taxon>Nitrospinota/Tectimicrobiota group</taxon>
        <taxon>Nitrospinota</taxon>
        <taxon>Nitrospinia</taxon>
        <taxon>Nitrospinales</taxon>
        <taxon>Nitrospinaceae</taxon>
        <taxon>Candidatus Nitrohelix</taxon>
    </lineage>
</organism>
<reference evidence="2" key="1">
    <citation type="submission" date="2020-02" db="EMBL/GenBank/DDBJ databases">
        <title>Genomic and physiological characterization of two novel Nitrospinaceae genera.</title>
        <authorList>
            <person name="Mueller A.J."/>
            <person name="Jung M.-Y."/>
            <person name="Strachan C.R."/>
            <person name="Herbold C.W."/>
            <person name="Kirkegaard R.H."/>
            <person name="Daims H."/>
        </authorList>
    </citation>
    <scope>NUCLEOTIDE SEQUENCE [LARGE SCALE GENOMIC DNA]</scope>
</reference>
<name>A0A7T0C4C8_9BACT</name>
<dbReference type="AlphaFoldDB" id="A0A7T0C4C8"/>
<accession>A0A7T0C4C8</accession>
<sequence>MPGSYSIKTEEMHASLQGLLLRLAESFPLAQAKLDNDFLSDLNHFLKLYPQLEAIMGEAASGLQPSRQLLTSTKLECGVQLSVDQEKVQKLRALPINSSHRIRYGSFQQSKITLEIKQVPVKNRSTRLKP</sequence>
<proteinExistence type="predicted"/>